<gene>
    <name evidence="2" type="ORF">EHQ58_15530</name>
</gene>
<sequence length="123" mass="13529">MKVLKSIGAVFTGLFVVFALTHLTDHILERENLMLIPFDKNPFWLMLVVTAYRLVYVAVGSFLTAYLAWGRPILHAMILGSIGCLLGIAGAIAMWDQGAHWYPVTLVILGWPAAFIGGKLVKS</sequence>
<keyword evidence="1" id="KW-0812">Transmembrane</keyword>
<feature type="transmembrane region" description="Helical" evidence="1">
    <location>
        <begin position="76"/>
        <end position="95"/>
    </location>
</feature>
<keyword evidence="1" id="KW-0472">Membrane</keyword>
<proteinExistence type="predicted"/>
<accession>A0A4V3JQS0</accession>
<feature type="transmembrane region" description="Helical" evidence="1">
    <location>
        <begin position="43"/>
        <end position="69"/>
    </location>
</feature>
<organism evidence="2 3">
    <name type="scientific">Leptospira ognonensis</name>
    <dbReference type="NCBI Taxonomy" id="2484945"/>
    <lineage>
        <taxon>Bacteria</taxon>
        <taxon>Pseudomonadati</taxon>
        <taxon>Spirochaetota</taxon>
        <taxon>Spirochaetia</taxon>
        <taxon>Leptospirales</taxon>
        <taxon>Leptospiraceae</taxon>
        <taxon>Leptospira</taxon>
    </lineage>
</organism>
<dbReference type="RefSeq" id="WP_135624832.1">
    <property type="nucleotide sequence ID" value="NZ_RQGD01000042.1"/>
</dbReference>
<dbReference type="EMBL" id="RQGD01000042">
    <property type="protein sequence ID" value="TGL56996.1"/>
    <property type="molecule type" value="Genomic_DNA"/>
</dbReference>
<dbReference type="Proteomes" id="UP000297693">
    <property type="component" value="Unassembled WGS sequence"/>
</dbReference>
<feature type="transmembrane region" description="Helical" evidence="1">
    <location>
        <begin position="101"/>
        <end position="121"/>
    </location>
</feature>
<evidence type="ECO:0000256" key="1">
    <source>
        <dbReference type="SAM" id="Phobius"/>
    </source>
</evidence>
<reference evidence="2" key="1">
    <citation type="journal article" date="2019" name="PLoS Negl. Trop. Dis.">
        <title>Revisiting the worldwide diversity of Leptospira species in the environment.</title>
        <authorList>
            <person name="Vincent A.T."/>
            <person name="Schiettekatte O."/>
            <person name="Bourhy P."/>
            <person name="Veyrier F.J."/>
            <person name="Picardeau M."/>
        </authorList>
    </citation>
    <scope>NUCLEOTIDE SEQUENCE [LARGE SCALE GENOMIC DNA]</scope>
    <source>
        <strain evidence="2">201702476</strain>
    </source>
</reference>
<dbReference type="AlphaFoldDB" id="A0A4V3JQS0"/>
<evidence type="ECO:0000313" key="3">
    <source>
        <dbReference type="Proteomes" id="UP000297693"/>
    </source>
</evidence>
<name>A0A4V3JQS0_9LEPT</name>
<protein>
    <submittedName>
        <fullName evidence="2">Uncharacterized protein</fullName>
    </submittedName>
</protein>
<dbReference type="OrthoDB" id="343256at2"/>
<keyword evidence="3" id="KW-1185">Reference proteome</keyword>
<keyword evidence="1" id="KW-1133">Transmembrane helix</keyword>
<comment type="caution">
    <text evidence="2">The sequence shown here is derived from an EMBL/GenBank/DDBJ whole genome shotgun (WGS) entry which is preliminary data.</text>
</comment>
<evidence type="ECO:0000313" key="2">
    <source>
        <dbReference type="EMBL" id="TGL56996.1"/>
    </source>
</evidence>